<dbReference type="InterPro" id="IPR045425">
    <property type="entry name" value="DUF6508"/>
</dbReference>
<evidence type="ECO:0000313" key="1">
    <source>
        <dbReference type="EMBL" id="MVN16211.1"/>
    </source>
</evidence>
<dbReference type="Proteomes" id="UP000468327">
    <property type="component" value="Unassembled WGS sequence"/>
</dbReference>
<dbReference type="EMBL" id="WPOC01000026">
    <property type="protein sequence ID" value="MVN16211.1"/>
    <property type="molecule type" value="Genomic_DNA"/>
</dbReference>
<reference evidence="1 2" key="1">
    <citation type="submission" date="2019-11" db="EMBL/GenBank/DDBJ databases">
        <title>Whole genome shotgun sequencing (WGS) data from Adlercreutzia equolifaciens ResAG-91, Eggerthella lenta MRI-F36, MRI-F37, MRI-F40, ResAG-49, ResAG-88, ResAG-121, ResAG-145, and Gordonibacter sp. ResAG-5, ResAG-26, ResAG-43, ResAG-50, ResAG-59.</title>
        <authorList>
            <person name="Stoll D.A."/>
            <person name="Danylec N."/>
            <person name="Franz C.M.A.P."/>
            <person name="Huch M."/>
        </authorList>
    </citation>
    <scope>NUCLEOTIDE SEQUENCE [LARGE SCALE GENOMIC DNA]</scope>
    <source>
        <strain evidence="1 2">ResAG-59</strain>
    </source>
</reference>
<dbReference type="AlphaFoldDB" id="A0A6N8IK00"/>
<proteinExistence type="predicted"/>
<sequence>MYESLTRYLPEFDKVEGYGEWVIDHESKGTMDDPIQMPYVDYGPLVMGVYDAIYTFEEGHLEYGLNRYNDILERNGLKWDGRMMSEADVSQLDGQAVTALILGAVRADRFCEGALLGFFEDGSMRRWLERLADLDHQMEDRHA</sequence>
<evidence type="ECO:0000313" key="2">
    <source>
        <dbReference type="Proteomes" id="UP000468327"/>
    </source>
</evidence>
<protein>
    <submittedName>
        <fullName evidence="1">Uncharacterized protein</fullName>
    </submittedName>
</protein>
<dbReference type="RefSeq" id="WP_092198778.1">
    <property type="nucleotide sequence ID" value="NZ_DBEZYS010000019.1"/>
</dbReference>
<organism evidence="1 2">
    <name type="scientific">Gordonibacter urolithinfaciens</name>
    <dbReference type="NCBI Taxonomy" id="1335613"/>
    <lineage>
        <taxon>Bacteria</taxon>
        <taxon>Bacillati</taxon>
        <taxon>Actinomycetota</taxon>
        <taxon>Coriobacteriia</taxon>
        <taxon>Eggerthellales</taxon>
        <taxon>Eggerthellaceae</taxon>
        <taxon>Gordonibacter</taxon>
    </lineage>
</organism>
<keyword evidence="2" id="KW-1185">Reference proteome</keyword>
<comment type="caution">
    <text evidence="1">The sequence shown here is derived from an EMBL/GenBank/DDBJ whole genome shotgun (WGS) entry which is preliminary data.</text>
</comment>
<gene>
    <name evidence="1" type="ORF">GO738_12835</name>
</gene>
<dbReference type="Pfam" id="PF20118">
    <property type="entry name" value="DUF6508"/>
    <property type="match status" value="1"/>
</dbReference>
<name>A0A6N8IK00_9ACTN</name>
<accession>A0A6N8IK00</accession>